<keyword evidence="9 10" id="KW-0066">ATP synthesis</keyword>
<dbReference type="CDD" id="cd12151">
    <property type="entry name" value="F1-ATPase_gamma"/>
    <property type="match status" value="1"/>
</dbReference>
<keyword evidence="10" id="KW-1003">Cell membrane</keyword>
<keyword evidence="8 10" id="KW-0139">CF(1)</keyword>
<accession>A0ABS3AVR6</accession>
<dbReference type="Gene3D" id="3.40.1380.10">
    <property type="match status" value="1"/>
</dbReference>
<keyword evidence="4 10" id="KW-0813">Transport</keyword>
<dbReference type="HAMAP" id="MF_00815">
    <property type="entry name" value="ATP_synth_gamma_bact"/>
    <property type="match status" value="1"/>
</dbReference>
<dbReference type="PANTHER" id="PTHR11693:SF22">
    <property type="entry name" value="ATP SYNTHASE SUBUNIT GAMMA, MITOCHONDRIAL"/>
    <property type="match status" value="1"/>
</dbReference>
<evidence type="ECO:0000313" key="11">
    <source>
        <dbReference type="EMBL" id="MBN4077446.1"/>
    </source>
</evidence>
<evidence type="ECO:0000256" key="10">
    <source>
        <dbReference type="HAMAP-Rule" id="MF_00815"/>
    </source>
</evidence>
<evidence type="ECO:0000256" key="6">
    <source>
        <dbReference type="ARBA" id="ARBA00023065"/>
    </source>
</evidence>
<comment type="caution">
    <text evidence="11">The sequence shown here is derived from an EMBL/GenBank/DDBJ whole genome shotgun (WGS) entry which is preliminary data.</text>
</comment>
<gene>
    <name evidence="10 11" type="primary">atpG</name>
    <name evidence="11" type="ORF">JYT19_00885</name>
</gene>
<name>A0ABS3AVR6_9FIRM</name>
<evidence type="ECO:0000256" key="4">
    <source>
        <dbReference type="ARBA" id="ARBA00022448"/>
    </source>
</evidence>
<dbReference type="EMBL" id="JAFITA010000012">
    <property type="protein sequence ID" value="MBN4077446.1"/>
    <property type="molecule type" value="Genomic_DNA"/>
</dbReference>
<comment type="function">
    <text evidence="1 10">Produces ATP from ADP in the presence of a proton gradient across the membrane. The gamma chain is believed to be important in regulating ATPase activity and the flow of protons through the CF(0) complex.</text>
</comment>
<evidence type="ECO:0000256" key="8">
    <source>
        <dbReference type="ARBA" id="ARBA00023196"/>
    </source>
</evidence>
<organism evidence="11 12">
    <name type="scientific">Sulfobacillus acidophilus</name>
    <dbReference type="NCBI Taxonomy" id="53633"/>
    <lineage>
        <taxon>Bacteria</taxon>
        <taxon>Bacillati</taxon>
        <taxon>Bacillota</taxon>
        <taxon>Clostridia</taxon>
        <taxon>Eubacteriales</taxon>
        <taxon>Clostridiales Family XVII. Incertae Sedis</taxon>
        <taxon>Sulfobacillus</taxon>
    </lineage>
</organism>
<evidence type="ECO:0000256" key="9">
    <source>
        <dbReference type="ARBA" id="ARBA00023310"/>
    </source>
</evidence>
<evidence type="ECO:0000256" key="5">
    <source>
        <dbReference type="ARBA" id="ARBA00022781"/>
    </source>
</evidence>
<reference evidence="11" key="1">
    <citation type="submission" date="2021-02" db="EMBL/GenBank/DDBJ databases">
        <title>Activity-based single-cell genomes from oceanic crustal fluid captures similar information to metagenomic and metatranscriptomic surveys with orders of magnitude less sampling.</title>
        <authorList>
            <person name="D'Angelo T.S."/>
            <person name="Orcutt B.N."/>
        </authorList>
    </citation>
    <scope>NUCLEOTIDE SEQUENCE [LARGE SCALE GENOMIC DNA]</scope>
    <source>
        <strain evidence="11">AH-315-E05</strain>
    </source>
</reference>
<dbReference type="PRINTS" id="PR00126">
    <property type="entry name" value="ATPASEGAMMA"/>
</dbReference>
<evidence type="ECO:0000256" key="3">
    <source>
        <dbReference type="ARBA" id="ARBA00007681"/>
    </source>
</evidence>
<dbReference type="PROSITE" id="PS00153">
    <property type="entry name" value="ATPASE_GAMMA"/>
    <property type="match status" value="1"/>
</dbReference>
<dbReference type="InterPro" id="IPR035968">
    <property type="entry name" value="ATP_synth_F1_ATPase_gsu"/>
</dbReference>
<dbReference type="SUPFAM" id="SSF52943">
    <property type="entry name" value="ATP synthase (F1-ATPase), gamma subunit"/>
    <property type="match status" value="1"/>
</dbReference>
<evidence type="ECO:0000256" key="2">
    <source>
        <dbReference type="ARBA" id="ARBA00004170"/>
    </source>
</evidence>
<comment type="similarity">
    <text evidence="3 10">Belongs to the ATPase gamma chain family.</text>
</comment>
<dbReference type="Proteomes" id="UP000765003">
    <property type="component" value="Unassembled WGS sequence"/>
</dbReference>
<dbReference type="PANTHER" id="PTHR11693">
    <property type="entry name" value="ATP SYNTHASE GAMMA CHAIN"/>
    <property type="match status" value="1"/>
</dbReference>
<evidence type="ECO:0000313" key="12">
    <source>
        <dbReference type="Proteomes" id="UP000765003"/>
    </source>
</evidence>
<keyword evidence="7 10" id="KW-0472">Membrane</keyword>
<dbReference type="Gene3D" id="1.10.287.80">
    <property type="entry name" value="ATP synthase, gamma subunit, helix hairpin domain"/>
    <property type="match status" value="1"/>
</dbReference>
<keyword evidence="5 10" id="KW-0375">Hydrogen ion transport</keyword>
<keyword evidence="12" id="KW-1185">Reference proteome</keyword>
<protein>
    <recommendedName>
        <fullName evidence="10">ATP synthase gamma chain</fullName>
    </recommendedName>
    <alternativeName>
        <fullName evidence="10">ATP synthase F1 sector gamma subunit</fullName>
    </alternativeName>
    <alternativeName>
        <fullName evidence="10">F-ATPase gamma subunit</fullName>
    </alternativeName>
</protein>
<evidence type="ECO:0000256" key="1">
    <source>
        <dbReference type="ARBA" id="ARBA00003456"/>
    </source>
</evidence>
<keyword evidence="6 10" id="KW-0406">Ion transport</keyword>
<evidence type="ECO:0000256" key="7">
    <source>
        <dbReference type="ARBA" id="ARBA00023136"/>
    </source>
</evidence>
<comment type="subcellular location">
    <subcellularLocation>
        <location evidence="10">Cell membrane</location>
        <topology evidence="10">Peripheral membrane protein</topology>
    </subcellularLocation>
    <subcellularLocation>
        <location evidence="2">Membrane</location>
        <topology evidence="2">Peripheral membrane protein</topology>
    </subcellularLocation>
</comment>
<dbReference type="InterPro" id="IPR000131">
    <property type="entry name" value="ATP_synth_F1_gsu"/>
</dbReference>
<dbReference type="PIRSF" id="PIRSF039089">
    <property type="entry name" value="ATP_synthase_gamma"/>
    <property type="match status" value="1"/>
</dbReference>
<sequence>MPSLRDMSKRIKSVKSTQKITRAMKMVAAAKLRKAQDEVRKARPFAQKLEQTIAHLTKRLELQGQAPHPLLVNKGLKRRVEVVVLTSDRGLCGGFNTNILRKSERFLFDAKSEYEEIRISTLGKKGYEHFMREGKSVRTNYQDVLTHASYKKASEISAEICKSYVQENVDAVFLVYNEFKSAISQTVVVKQMLPIKPAPLLDTVSPVDYIYEPEQRELLNSLIPKYFATLLYQSFLESVASEYGSRMTAMDNATRNAKEMISSLTLKYNRARQAAITSELMEIIGGAEAISA</sequence>
<proteinExistence type="inferred from homology"/>
<dbReference type="Pfam" id="PF00231">
    <property type="entry name" value="ATP-synt"/>
    <property type="match status" value="1"/>
</dbReference>
<dbReference type="InterPro" id="IPR023632">
    <property type="entry name" value="ATP_synth_F1_gsu_CS"/>
</dbReference>
<dbReference type="NCBIfam" id="TIGR01146">
    <property type="entry name" value="ATPsyn_F1gamma"/>
    <property type="match status" value="1"/>
</dbReference>
<comment type="subunit">
    <text evidence="10">F-type ATPases have 2 components, CF(1) - the catalytic core - and CF(0) - the membrane proton channel. CF(1) has five subunits: alpha(3), beta(3), gamma(1), delta(1), epsilon(1). CF(0) has three main subunits: a, b and c.</text>
</comment>